<sequence length="222" mass="23934">MAFSRPIVLNCLSTCELYPICLHISSCIGTTPPGTLNPGSSIIFWGKGTKVGIRTGKGIDPASLTQKLLFTPLWLGWLGCNSLSTPLPLSGLGSESGSESTSIALYNLGLNSSTGGEDLSPKSIVSIPNKIWLKLKLIPLIPKYSDNQPIIPVLRVQPSSPIPILLKKSQYSIWKLPEIKYLIDANIVTVKIAPQNFASVNDADVFLTIKNICALMCIKVMV</sequence>
<reference evidence="1" key="2">
    <citation type="journal article" date="2014" name="Fungal Genet. Biol.">
        <title>Comparative analysis of mitochondrial genomes from closely related Rhynchosporium species reveals extensive intron invasion.</title>
        <authorList>
            <person name="Torriani S.F."/>
            <person name="Penselin D."/>
            <person name="Knogge W."/>
            <person name="Felder M."/>
            <person name="Taudien S."/>
            <person name="Platzer M."/>
            <person name="McDonald B.A."/>
            <person name="Brunner P.C."/>
        </authorList>
    </citation>
    <scope>NUCLEOTIDE SEQUENCE</scope>
</reference>
<dbReference type="RefSeq" id="YP_008965391.1">
    <property type="nucleotide sequence ID" value="NC_023127.1"/>
</dbReference>
<protein>
    <submittedName>
        <fullName evidence="1">Uncharacterized protein</fullName>
    </submittedName>
</protein>
<evidence type="ECO:0000313" key="1">
    <source>
        <dbReference type="EMBL" id="AHC02402.1"/>
    </source>
</evidence>
<reference evidence="1" key="1">
    <citation type="submission" date="2013-09" db="EMBL/GenBank/DDBJ databases">
        <authorList>
            <person name="Torriani S.F.F."/>
            <person name="Penselin D."/>
            <person name="Knogge W."/>
            <person name="Felder M."/>
            <person name="Taudien S."/>
            <person name="Platzer M."/>
            <person name="McDonald B.A."/>
            <person name="Brunner P.C."/>
        </authorList>
    </citation>
    <scope>NUCLEOTIDE SEQUENCE</scope>
</reference>
<accession>V5W7C9</accession>
<dbReference type="EMBL" id="KF650574">
    <property type="protein sequence ID" value="AHC02402.1"/>
    <property type="molecule type" value="Genomic_DNA"/>
</dbReference>
<dbReference type="AlphaFoldDB" id="V5W7C9"/>
<proteinExistence type="predicted"/>
<organism evidence="1">
    <name type="scientific">Rhynchobrunnera orthospora</name>
    <dbReference type="NCBI Taxonomy" id="210010"/>
    <lineage>
        <taxon>Eukaryota</taxon>
        <taxon>Fungi</taxon>
        <taxon>Dikarya</taxon>
        <taxon>Ascomycota</taxon>
        <taxon>Pezizomycotina</taxon>
        <taxon>Leotiomycetes</taxon>
        <taxon>Helotiales</taxon>
        <taxon>Ploettnerulaceae</taxon>
        <taxon>Rhynchobrunnera</taxon>
    </lineage>
</organism>
<keyword evidence="1" id="KW-0496">Mitochondrion</keyword>
<name>V5W7C9_9HELO</name>
<geneLocation type="mitochondrion" evidence="1"/>